<dbReference type="Gene3D" id="3.90.226.10">
    <property type="entry name" value="2-enoyl-CoA Hydratase, Chain A, domain 1"/>
    <property type="match status" value="2"/>
</dbReference>
<evidence type="ECO:0000313" key="5">
    <source>
        <dbReference type="EMBL" id="PRP89322.1"/>
    </source>
</evidence>
<dbReference type="Gene3D" id="3.30.750.44">
    <property type="match status" value="1"/>
</dbReference>
<feature type="repeat" description="ANK" evidence="3">
    <location>
        <begin position="115"/>
        <end position="147"/>
    </location>
</feature>
<evidence type="ECO:0000313" key="6">
    <source>
        <dbReference type="Proteomes" id="UP000241769"/>
    </source>
</evidence>
<dbReference type="PANTHER" id="PTHR24171">
    <property type="entry name" value="ANKYRIN REPEAT DOMAIN-CONTAINING PROTEIN 39-RELATED"/>
    <property type="match status" value="1"/>
</dbReference>
<keyword evidence="2 3" id="KW-0040">ANK repeat</keyword>
<comment type="caution">
    <text evidence="5">The sequence shown here is derived from an EMBL/GenBank/DDBJ whole genome shotgun (WGS) entry which is preliminary data.</text>
</comment>
<reference evidence="5 6" key="1">
    <citation type="journal article" date="2018" name="Genome Biol. Evol.">
        <title>Multiple Roots of Fruiting Body Formation in Amoebozoa.</title>
        <authorList>
            <person name="Hillmann F."/>
            <person name="Forbes G."/>
            <person name="Novohradska S."/>
            <person name="Ferling I."/>
            <person name="Riege K."/>
            <person name="Groth M."/>
            <person name="Westermann M."/>
            <person name="Marz M."/>
            <person name="Spaller T."/>
            <person name="Winckler T."/>
            <person name="Schaap P."/>
            <person name="Glockner G."/>
        </authorList>
    </citation>
    <scope>NUCLEOTIDE SEQUENCE [LARGE SCALE GENOMIC DNA]</scope>
    <source>
        <strain evidence="5 6">Jena</strain>
    </source>
</reference>
<evidence type="ECO:0000256" key="3">
    <source>
        <dbReference type="PROSITE-ProRule" id="PRU00023"/>
    </source>
</evidence>
<dbReference type="AlphaFoldDB" id="A0A2P6NZE9"/>
<evidence type="ECO:0000256" key="2">
    <source>
        <dbReference type="ARBA" id="ARBA00023043"/>
    </source>
</evidence>
<organism evidence="5 6">
    <name type="scientific">Planoprotostelium fungivorum</name>
    <dbReference type="NCBI Taxonomy" id="1890364"/>
    <lineage>
        <taxon>Eukaryota</taxon>
        <taxon>Amoebozoa</taxon>
        <taxon>Evosea</taxon>
        <taxon>Variosea</taxon>
        <taxon>Cavosteliida</taxon>
        <taxon>Cavosteliaceae</taxon>
        <taxon>Planoprotostelium</taxon>
    </lineage>
</organism>
<feature type="repeat" description="ANK" evidence="3">
    <location>
        <begin position="48"/>
        <end position="80"/>
    </location>
</feature>
<keyword evidence="1" id="KW-0677">Repeat</keyword>
<accession>A0A2P6NZE9</accession>
<dbReference type="InterPro" id="IPR036770">
    <property type="entry name" value="Ankyrin_rpt-contain_sf"/>
</dbReference>
<dbReference type="SUPFAM" id="SSF48403">
    <property type="entry name" value="Ankyrin repeat"/>
    <property type="match status" value="1"/>
</dbReference>
<dbReference type="SMART" id="SM00245">
    <property type="entry name" value="TSPc"/>
    <property type="match status" value="1"/>
</dbReference>
<protein>
    <submittedName>
        <fullName evidence="5">Peptidase S41</fullName>
    </submittedName>
</protein>
<dbReference type="PANTHER" id="PTHR24171:SF9">
    <property type="entry name" value="ANKYRIN REPEAT DOMAIN-CONTAINING PROTEIN 39"/>
    <property type="match status" value="1"/>
</dbReference>
<dbReference type="InterPro" id="IPR002110">
    <property type="entry name" value="Ankyrin_rpt"/>
</dbReference>
<proteinExistence type="predicted"/>
<dbReference type="STRING" id="1890364.A0A2P6NZE9"/>
<dbReference type="PROSITE" id="PS50088">
    <property type="entry name" value="ANK_REPEAT"/>
    <property type="match status" value="2"/>
</dbReference>
<dbReference type="Pfam" id="PF12796">
    <property type="entry name" value="Ank_2"/>
    <property type="match status" value="1"/>
</dbReference>
<dbReference type="SMART" id="SM00248">
    <property type="entry name" value="ANK"/>
    <property type="match status" value="3"/>
</dbReference>
<dbReference type="InterPro" id="IPR029045">
    <property type="entry name" value="ClpP/crotonase-like_dom_sf"/>
</dbReference>
<keyword evidence="6" id="KW-1185">Reference proteome</keyword>
<feature type="domain" description="Tail specific protease" evidence="4">
    <location>
        <begin position="1012"/>
        <end position="1212"/>
    </location>
</feature>
<dbReference type="Proteomes" id="UP000241769">
    <property type="component" value="Unassembled WGS sequence"/>
</dbReference>
<evidence type="ECO:0000256" key="1">
    <source>
        <dbReference type="ARBA" id="ARBA00022737"/>
    </source>
</evidence>
<gene>
    <name evidence="5" type="ORF">PROFUN_02196</name>
</gene>
<dbReference type="Gene3D" id="1.25.40.20">
    <property type="entry name" value="Ankyrin repeat-containing domain"/>
    <property type="match status" value="1"/>
</dbReference>
<dbReference type="EMBL" id="MDYQ01000004">
    <property type="protein sequence ID" value="PRP89322.1"/>
    <property type="molecule type" value="Genomic_DNA"/>
</dbReference>
<dbReference type="InterPro" id="IPR005151">
    <property type="entry name" value="Tail-specific_protease"/>
</dbReference>
<evidence type="ECO:0000259" key="4">
    <source>
        <dbReference type="SMART" id="SM00245"/>
    </source>
</evidence>
<sequence>MGQAASLLQIAKTTNASNREASMSTIRNLIAQRGIAPFKNELTATDEEGRTPLHWASLGGHVELVSLLLELGADVESRDITGCTPLVSAVFNGHLDACKVLIKRGNAEVNSQNRDGMTPLHWTVVEGHYSCAEFLIMHGADALHIKNNKGQNAFQICSTLKTKKRNKFVLFLQRQLLEKRGEKGLDLSQMMDNAPIETFVAPVDLRRTQLTTASVSLSFPFSDVKKLRSPFLRVGLSTTVSVTDFHGPTRSRFVDESRGSTITSTSSLRRLVVLCKVWGIIKYAHPSVPIITTHSAWDNALVQALPSIVNTKNVEEYCSSLNTLLGGARDANTRCYDINEDILKLSRTLLNRDCAEYVEQPYLIELEEGKTLLVLNDHERLSDPSKSSALKDCMSQLKPHDDLIFDLRLKFGQPTTSHSFKCNVYDAIRMILHKTVLLPSTMSRMYQGYPQHKHVGSLFKSGNYITEGETLIPTGDIQWLRNSESPNISAEFPRPPGSEEVEENSKKGRWIFLVNRYTPDAIIDLVSALQLQYNSFVIEETEEDTKMELGIPSIQVNVGDSLAVSIRKHVRINSDGTYGFAPNISVNLSVKEGERRDIYPDTQDDCLVAALNVLRGDLVVDKSDRPTLPSYLCRSEEESSGSSFPSLELRYLSVFRLYNVIRYFYPYLDIMDKPWDDIINEVLPRVEKLTSALSYHQLIAEMVAQLNDSHAIMSSMTFNQYVGTYVPPILVRTAEGQTVVTEIFDPLLVRNLQGSPSIKPVNPVNPGLAVGDVILRIGDESVAERRAKLATFTSGSTPQALDAKINQKILAGEKDSAIILEVKTVDGMNVTVTLPRTMLPGQTTMRQGPAYRWLHKGVGYIDLIQLLPAQVDVALDTLREAVGIILDVRGYPKGSIYQLAPRLASKRVVVARTQTRTLLPSMIYTELESCSIEEIHRLHPSPHWKFGGKIIALVIGDVILRIGDESVAERRAKLATFTSGSTPQALDAKINQKILAGEKDSAIILEVKTVDGMNVTVTLPRTMLPGQTTMRQGPAYRWLHKGVGYIDLIQLLPAQVDVALDTLREAVGIILDVRGYPKGSIYQLAPRLASKRVVVARTQTRTLLPSMIYTELESCSIEEIHRLHPSPHWKFGGKIIALVSEETMSHGEHTCLYLESCCDVTFIGQPTNGTNGNVTNVTLPGNITVTFTALGASHGNGEPLQRRGIQPHVVVTPRIQDIISGVDRTLQVAMQYLLRDDQGENHRNFV</sequence>
<dbReference type="SUPFAM" id="SSF52096">
    <property type="entry name" value="ClpP/crotonase"/>
    <property type="match status" value="2"/>
</dbReference>
<dbReference type="Pfam" id="PF00023">
    <property type="entry name" value="Ank"/>
    <property type="match status" value="1"/>
</dbReference>
<dbReference type="GO" id="GO:0006508">
    <property type="term" value="P:proteolysis"/>
    <property type="evidence" value="ECO:0007669"/>
    <property type="project" value="InterPro"/>
</dbReference>
<dbReference type="PROSITE" id="PS50297">
    <property type="entry name" value="ANK_REP_REGION"/>
    <property type="match status" value="2"/>
</dbReference>
<name>A0A2P6NZE9_9EUKA</name>
<dbReference type="Pfam" id="PF03572">
    <property type="entry name" value="Peptidase_S41"/>
    <property type="match status" value="1"/>
</dbReference>
<dbReference type="OrthoDB" id="20872at2759"/>
<dbReference type="GO" id="GO:0008236">
    <property type="term" value="F:serine-type peptidase activity"/>
    <property type="evidence" value="ECO:0007669"/>
    <property type="project" value="InterPro"/>
</dbReference>
<dbReference type="InParanoid" id="A0A2P6NZE9"/>